<feature type="region of interest" description="Disordered" evidence="1">
    <location>
        <begin position="60"/>
        <end position="116"/>
    </location>
</feature>
<protein>
    <submittedName>
        <fullName evidence="2">Uncharacterized protein</fullName>
    </submittedName>
</protein>
<evidence type="ECO:0000313" key="3">
    <source>
        <dbReference type="Proteomes" id="UP001201812"/>
    </source>
</evidence>
<keyword evidence="3" id="KW-1185">Reference proteome</keyword>
<organism evidence="2 3">
    <name type="scientific">Ditylenchus destructor</name>
    <dbReference type="NCBI Taxonomy" id="166010"/>
    <lineage>
        <taxon>Eukaryota</taxon>
        <taxon>Metazoa</taxon>
        <taxon>Ecdysozoa</taxon>
        <taxon>Nematoda</taxon>
        <taxon>Chromadorea</taxon>
        <taxon>Rhabditida</taxon>
        <taxon>Tylenchina</taxon>
        <taxon>Tylenchomorpha</taxon>
        <taxon>Sphaerularioidea</taxon>
        <taxon>Anguinidae</taxon>
        <taxon>Anguininae</taxon>
        <taxon>Ditylenchus</taxon>
    </lineage>
</organism>
<dbReference type="AlphaFoldDB" id="A0AAD4R7V4"/>
<reference evidence="2" key="1">
    <citation type="submission" date="2022-01" db="EMBL/GenBank/DDBJ databases">
        <title>Genome Sequence Resource for Two Populations of Ditylenchus destructor, the Migratory Endoparasitic Phytonematode.</title>
        <authorList>
            <person name="Zhang H."/>
            <person name="Lin R."/>
            <person name="Xie B."/>
        </authorList>
    </citation>
    <scope>NUCLEOTIDE SEQUENCE</scope>
    <source>
        <strain evidence="2">BazhouSP</strain>
    </source>
</reference>
<feature type="compositionally biased region" description="Pro residues" evidence="1">
    <location>
        <begin position="90"/>
        <end position="103"/>
    </location>
</feature>
<accession>A0AAD4R7V4</accession>
<evidence type="ECO:0000256" key="1">
    <source>
        <dbReference type="SAM" id="MobiDB-lite"/>
    </source>
</evidence>
<sequence length="122" mass="13227">MYVDEKQILFKTTFIRITHAYKEPTQTQYLFLSLQLLYSDHSSTSSQVIAMADKSAFVPLDTSGDTSKTNDLDLDLDGDFFGDKGSGSKAPPPPPPKPVPSPTSVPAKATSSTKVGTLFQIL</sequence>
<name>A0AAD4R7V4_9BILA</name>
<dbReference type="Proteomes" id="UP001201812">
    <property type="component" value="Unassembled WGS sequence"/>
</dbReference>
<proteinExistence type="predicted"/>
<gene>
    <name evidence="2" type="ORF">DdX_08093</name>
</gene>
<comment type="caution">
    <text evidence="2">The sequence shown here is derived from an EMBL/GenBank/DDBJ whole genome shotgun (WGS) entry which is preliminary data.</text>
</comment>
<dbReference type="EMBL" id="JAKKPZ010000011">
    <property type="protein sequence ID" value="KAI1715763.1"/>
    <property type="molecule type" value="Genomic_DNA"/>
</dbReference>
<evidence type="ECO:0000313" key="2">
    <source>
        <dbReference type="EMBL" id="KAI1715763.1"/>
    </source>
</evidence>